<feature type="non-terminal residue" evidence="2">
    <location>
        <position position="1"/>
    </location>
</feature>
<keyword evidence="3" id="KW-1185">Reference proteome</keyword>
<feature type="region of interest" description="Disordered" evidence="1">
    <location>
        <begin position="1"/>
        <end position="35"/>
    </location>
</feature>
<proteinExistence type="predicted"/>
<gene>
    <name evidence="2" type="ORF">BpHYR1_000553</name>
</gene>
<accession>A0A3M7PTY0</accession>
<dbReference type="AlphaFoldDB" id="A0A3M7PTY0"/>
<dbReference type="EMBL" id="REGN01008973">
    <property type="protein sequence ID" value="RNA02225.1"/>
    <property type="molecule type" value="Genomic_DNA"/>
</dbReference>
<evidence type="ECO:0000313" key="3">
    <source>
        <dbReference type="Proteomes" id="UP000276133"/>
    </source>
</evidence>
<protein>
    <submittedName>
        <fullName evidence="2">Uncharacterized protein</fullName>
    </submittedName>
</protein>
<dbReference type="Proteomes" id="UP000276133">
    <property type="component" value="Unassembled WGS sequence"/>
</dbReference>
<organism evidence="2 3">
    <name type="scientific">Brachionus plicatilis</name>
    <name type="common">Marine rotifer</name>
    <name type="synonym">Brachionus muelleri</name>
    <dbReference type="NCBI Taxonomy" id="10195"/>
    <lineage>
        <taxon>Eukaryota</taxon>
        <taxon>Metazoa</taxon>
        <taxon>Spiralia</taxon>
        <taxon>Gnathifera</taxon>
        <taxon>Rotifera</taxon>
        <taxon>Eurotatoria</taxon>
        <taxon>Monogononta</taxon>
        <taxon>Pseudotrocha</taxon>
        <taxon>Ploima</taxon>
        <taxon>Brachionidae</taxon>
        <taxon>Brachionus</taxon>
    </lineage>
</organism>
<evidence type="ECO:0000313" key="2">
    <source>
        <dbReference type="EMBL" id="RNA02225.1"/>
    </source>
</evidence>
<evidence type="ECO:0000256" key="1">
    <source>
        <dbReference type="SAM" id="MobiDB-lite"/>
    </source>
</evidence>
<sequence length="35" mass="3950">NANNHRQSSSEKGRKANKIRGQKDSRREGKGKRNG</sequence>
<reference evidence="2 3" key="1">
    <citation type="journal article" date="2018" name="Sci. Rep.">
        <title>Genomic signatures of local adaptation to the degree of environmental predictability in rotifers.</title>
        <authorList>
            <person name="Franch-Gras L."/>
            <person name="Hahn C."/>
            <person name="Garcia-Roger E.M."/>
            <person name="Carmona M.J."/>
            <person name="Serra M."/>
            <person name="Gomez A."/>
        </authorList>
    </citation>
    <scope>NUCLEOTIDE SEQUENCE [LARGE SCALE GENOMIC DNA]</scope>
    <source>
        <strain evidence="2">HYR1</strain>
    </source>
</reference>
<name>A0A3M7PTY0_BRAPC</name>
<comment type="caution">
    <text evidence="2">The sequence shown here is derived from an EMBL/GenBank/DDBJ whole genome shotgun (WGS) entry which is preliminary data.</text>
</comment>